<dbReference type="Pfam" id="PF15594">
    <property type="entry name" value="Imm50"/>
    <property type="match status" value="1"/>
</dbReference>
<organism evidence="1 2">
    <name type="scientific">Streptomyces roseolus</name>
    <dbReference type="NCBI Taxonomy" id="67358"/>
    <lineage>
        <taxon>Bacteria</taxon>
        <taxon>Bacillati</taxon>
        <taxon>Actinomycetota</taxon>
        <taxon>Actinomycetes</taxon>
        <taxon>Kitasatosporales</taxon>
        <taxon>Streptomycetaceae</taxon>
        <taxon>Streptomyces</taxon>
    </lineage>
</organism>
<sequence>MTWISLLADSAGLESIYGGQVPDLEDVSLHEVEILREGPALNLRFDMPSFPKQPPKKWSVQGFNTVQVTLGLSGLRSVSLSGFTSNPVVSISLRAQDGITLGIESVPVQLLATAEMAYIFRISAYTNSVD</sequence>
<reference evidence="1 2" key="1">
    <citation type="submission" date="2023-10" db="EMBL/GenBank/DDBJ databases">
        <authorList>
            <person name="Wang X.X."/>
        </authorList>
    </citation>
    <scope>NUCLEOTIDE SEQUENCE [LARGE SCALE GENOMIC DNA]</scope>
    <source>
        <strain evidence="1 2">NBRC 12816</strain>
    </source>
</reference>
<evidence type="ECO:0000313" key="1">
    <source>
        <dbReference type="EMBL" id="MDX2290705.1"/>
    </source>
</evidence>
<dbReference type="RefSeq" id="WP_319007313.1">
    <property type="nucleotide sequence ID" value="NZ_JAWJZF010000129.1"/>
</dbReference>
<keyword evidence="2" id="KW-1185">Reference proteome</keyword>
<protein>
    <submittedName>
        <fullName evidence="1">Imm50 family immunity protein</fullName>
    </submittedName>
</protein>
<gene>
    <name evidence="1" type="ORF">R2363_00660</name>
</gene>
<comment type="caution">
    <text evidence="1">The sequence shown here is derived from an EMBL/GenBank/DDBJ whole genome shotgun (WGS) entry which is preliminary data.</text>
</comment>
<dbReference type="EMBL" id="JAWJZF010000129">
    <property type="protein sequence ID" value="MDX2290705.1"/>
    <property type="molecule type" value="Genomic_DNA"/>
</dbReference>
<accession>A0ABU4JYY2</accession>
<dbReference type="InterPro" id="IPR028957">
    <property type="entry name" value="Imm50"/>
</dbReference>
<dbReference type="Proteomes" id="UP001278571">
    <property type="component" value="Unassembled WGS sequence"/>
</dbReference>
<name>A0ABU4JYY2_9ACTN</name>
<evidence type="ECO:0000313" key="2">
    <source>
        <dbReference type="Proteomes" id="UP001278571"/>
    </source>
</evidence>
<proteinExistence type="predicted"/>